<sequence length="347" mass="36727">MMRATVLYGPKDVRLEQVPDPKILEPTDAIIRVLVACICGSDLWPYRGYDPVPEEGRPMGHEAVGVVEAVGKEVRTVKPGDVVLMPFAISDGSCEFCHEGLTTACVHVGFFGYSPGVGGAQAEAVRIPLADGTLYRVPVSEDDRELLPHLLTLTDVMGTGHHAAVTARVGPGKIAAVIGDGAVGLCGVLAARRLGAERIILLGHHPDRLELGRAFGATDVVTERGEAAVERVLELTGGFGAHSVLECVGTEEAVETAVQIARPGGAIGRVGVPHHEGIPAGVTFFKNVIVAGGPAPTRAYMPELVPDVLEGRIEPGRVFDLTLPLDRVAEGYRAMDERRAIKVMLEP</sequence>
<dbReference type="CDD" id="cd08287">
    <property type="entry name" value="FDH_like_ADH3"/>
    <property type="match status" value="1"/>
</dbReference>
<comment type="similarity">
    <text evidence="5">Belongs to the zinc-containing alcohol dehydrogenase family.</text>
</comment>
<dbReference type="PROSITE" id="PS00059">
    <property type="entry name" value="ADH_ZINC"/>
    <property type="match status" value="1"/>
</dbReference>
<dbReference type="Gene3D" id="3.90.180.10">
    <property type="entry name" value="Medium-chain alcohol dehydrogenases, catalytic domain"/>
    <property type="match status" value="1"/>
</dbReference>
<keyword evidence="4" id="KW-0560">Oxidoreductase</keyword>
<dbReference type="GO" id="GO:0016616">
    <property type="term" value="F:oxidoreductase activity, acting on the CH-OH group of donors, NAD or NADP as acceptor"/>
    <property type="evidence" value="ECO:0007669"/>
    <property type="project" value="UniProtKB-ARBA"/>
</dbReference>
<dbReference type="eggNOG" id="COG1063">
    <property type="taxonomic scope" value="Bacteria"/>
</dbReference>
<dbReference type="InterPro" id="IPR020843">
    <property type="entry name" value="ER"/>
</dbReference>
<dbReference type="SUPFAM" id="SSF50129">
    <property type="entry name" value="GroES-like"/>
    <property type="match status" value="1"/>
</dbReference>
<evidence type="ECO:0000256" key="1">
    <source>
        <dbReference type="ARBA" id="ARBA00001947"/>
    </source>
</evidence>
<dbReference type="HOGENOM" id="CLU_026673_11_3_10"/>
<dbReference type="KEGG" id="rmr:Rmar_0165"/>
<evidence type="ECO:0000256" key="5">
    <source>
        <dbReference type="RuleBase" id="RU361277"/>
    </source>
</evidence>
<keyword evidence="2 5" id="KW-0479">Metal-binding</keyword>
<dbReference type="Pfam" id="PF00107">
    <property type="entry name" value="ADH_zinc_N"/>
    <property type="match status" value="1"/>
</dbReference>
<evidence type="ECO:0000256" key="2">
    <source>
        <dbReference type="ARBA" id="ARBA00022723"/>
    </source>
</evidence>
<dbReference type="STRING" id="518766.Rmar_0165"/>
<accession>D0MCW3</accession>
<dbReference type="Pfam" id="PF08240">
    <property type="entry name" value="ADH_N"/>
    <property type="match status" value="1"/>
</dbReference>
<dbReference type="Gene3D" id="3.40.50.720">
    <property type="entry name" value="NAD(P)-binding Rossmann-like Domain"/>
    <property type="match status" value="1"/>
</dbReference>
<dbReference type="AlphaFoldDB" id="D0MCW3"/>
<evidence type="ECO:0000313" key="7">
    <source>
        <dbReference type="EMBL" id="ACY47073.1"/>
    </source>
</evidence>
<dbReference type="EMBL" id="CP001807">
    <property type="protein sequence ID" value="ACY47073.1"/>
    <property type="molecule type" value="Genomic_DNA"/>
</dbReference>
<evidence type="ECO:0000313" key="8">
    <source>
        <dbReference type="Proteomes" id="UP000002221"/>
    </source>
</evidence>
<reference evidence="7 8" key="1">
    <citation type="journal article" date="2009" name="Stand. Genomic Sci.">
        <title>Complete genome sequence of Rhodothermus marinus type strain (R-10).</title>
        <authorList>
            <person name="Nolan M."/>
            <person name="Tindall B.J."/>
            <person name="Pomrenke H."/>
            <person name="Lapidus A."/>
            <person name="Copeland A."/>
            <person name="Glavina Del Rio T."/>
            <person name="Lucas S."/>
            <person name="Chen F."/>
            <person name="Tice H."/>
            <person name="Cheng J.F."/>
            <person name="Saunders E."/>
            <person name="Han C."/>
            <person name="Bruce D."/>
            <person name="Goodwin L."/>
            <person name="Chain P."/>
            <person name="Pitluck S."/>
            <person name="Ovchinikova G."/>
            <person name="Pati A."/>
            <person name="Ivanova N."/>
            <person name="Mavromatis K."/>
            <person name="Chen A."/>
            <person name="Palaniappan K."/>
            <person name="Land M."/>
            <person name="Hauser L."/>
            <person name="Chang Y.J."/>
            <person name="Jeffries C.D."/>
            <person name="Brettin T."/>
            <person name="Goker M."/>
            <person name="Bristow J."/>
            <person name="Eisen J.A."/>
            <person name="Markowitz V."/>
            <person name="Hugenholtz P."/>
            <person name="Kyrpides N.C."/>
            <person name="Klenk H.P."/>
            <person name="Detter J.C."/>
        </authorList>
    </citation>
    <scope>NUCLEOTIDE SEQUENCE [LARGE SCALE GENOMIC DNA]</scope>
    <source>
        <strain evidence="8">ATCC 43812 / DSM 4252 / R-10</strain>
    </source>
</reference>
<dbReference type="PANTHER" id="PTHR42813">
    <property type="entry name" value="ZINC-TYPE ALCOHOL DEHYDROGENASE-LIKE"/>
    <property type="match status" value="1"/>
</dbReference>
<evidence type="ECO:0000256" key="4">
    <source>
        <dbReference type="ARBA" id="ARBA00023002"/>
    </source>
</evidence>
<dbReference type="InterPro" id="IPR011032">
    <property type="entry name" value="GroES-like_sf"/>
</dbReference>
<evidence type="ECO:0000256" key="3">
    <source>
        <dbReference type="ARBA" id="ARBA00022833"/>
    </source>
</evidence>
<dbReference type="InterPro" id="IPR013149">
    <property type="entry name" value="ADH-like_C"/>
</dbReference>
<dbReference type="PANTHER" id="PTHR42813:SF2">
    <property type="entry name" value="DEHYDROGENASE, ZINC-CONTAINING, PUTATIVE (AFU_ORTHOLOGUE AFUA_2G02810)-RELATED"/>
    <property type="match status" value="1"/>
</dbReference>
<dbReference type="SUPFAM" id="SSF51735">
    <property type="entry name" value="NAD(P)-binding Rossmann-fold domains"/>
    <property type="match status" value="1"/>
</dbReference>
<organism evidence="7 8">
    <name type="scientific">Rhodothermus marinus (strain ATCC 43812 / DSM 4252 / R-10)</name>
    <name type="common">Rhodothermus obamensis</name>
    <dbReference type="NCBI Taxonomy" id="518766"/>
    <lineage>
        <taxon>Bacteria</taxon>
        <taxon>Pseudomonadati</taxon>
        <taxon>Rhodothermota</taxon>
        <taxon>Rhodothermia</taxon>
        <taxon>Rhodothermales</taxon>
        <taxon>Rhodothermaceae</taxon>
        <taxon>Rhodothermus</taxon>
    </lineage>
</organism>
<name>D0MCW3_RHOM4</name>
<dbReference type="InterPro" id="IPR036291">
    <property type="entry name" value="NAD(P)-bd_dom_sf"/>
</dbReference>
<dbReference type="GO" id="GO:0008270">
    <property type="term" value="F:zinc ion binding"/>
    <property type="evidence" value="ECO:0007669"/>
    <property type="project" value="InterPro"/>
</dbReference>
<protein>
    <submittedName>
        <fullName evidence="7">Alcohol dehydrogenase GroES domain protein</fullName>
    </submittedName>
</protein>
<comment type="cofactor">
    <cofactor evidence="1 5">
        <name>Zn(2+)</name>
        <dbReference type="ChEBI" id="CHEBI:29105"/>
    </cofactor>
</comment>
<dbReference type="Proteomes" id="UP000002221">
    <property type="component" value="Chromosome"/>
</dbReference>
<dbReference type="InterPro" id="IPR002328">
    <property type="entry name" value="ADH_Zn_CS"/>
</dbReference>
<keyword evidence="3 5" id="KW-0862">Zinc</keyword>
<dbReference type="InterPro" id="IPR013154">
    <property type="entry name" value="ADH-like_N"/>
</dbReference>
<dbReference type="SMART" id="SM00829">
    <property type="entry name" value="PKS_ER"/>
    <property type="match status" value="1"/>
</dbReference>
<gene>
    <name evidence="7" type="ordered locus">Rmar_0165</name>
</gene>
<keyword evidence="8" id="KW-1185">Reference proteome</keyword>
<feature type="domain" description="Enoyl reductase (ER)" evidence="6">
    <location>
        <begin position="9"/>
        <end position="345"/>
    </location>
</feature>
<proteinExistence type="inferred from homology"/>
<evidence type="ECO:0000259" key="6">
    <source>
        <dbReference type="SMART" id="SM00829"/>
    </source>
</evidence>